<dbReference type="InterPro" id="IPR036610">
    <property type="entry name" value="PEBP-like_sf"/>
</dbReference>
<dbReference type="GeneID" id="4781645"/>
<reference evidence="1 2" key="1">
    <citation type="journal article" date="2007" name="Archaea">
        <title>The genome of Hyperthermus butylicus: a sulfur-reducing, peptide fermenting, neutrophilic Crenarchaeote growing up to 108 degrees C.</title>
        <authorList>
            <person name="Brugger K."/>
            <person name="Chen L."/>
            <person name="Stark M."/>
            <person name="Zibat A."/>
            <person name="Redder P."/>
            <person name="Ruepp A."/>
            <person name="Awayez M."/>
            <person name="She Q."/>
            <person name="Garrett R.A."/>
            <person name="Klenk H.P."/>
        </authorList>
    </citation>
    <scope>NUCLEOTIDE SEQUENCE [LARGE SCALE GENOMIC DNA]</scope>
    <source>
        <strain evidence="2">DSM 5456 / JCM 9403 / PLM1-5</strain>
    </source>
</reference>
<proteinExistence type="predicted"/>
<dbReference type="Pfam" id="PF01161">
    <property type="entry name" value="PBP"/>
    <property type="match status" value="1"/>
</dbReference>
<dbReference type="eggNOG" id="arCOG04702">
    <property type="taxonomic scope" value="Archaea"/>
</dbReference>
<dbReference type="InterPro" id="IPR005247">
    <property type="entry name" value="YbhB_YbcL/LppC-like"/>
</dbReference>
<dbReference type="EMBL" id="CP000493">
    <property type="protein sequence ID" value="ABM81366.1"/>
    <property type="molecule type" value="Genomic_DNA"/>
</dbReference>
<dbReference type="PANTHER" id="PTHR30289:SF1">
    <property type="entry name" value="PEBP (PHOSPHATIDYLETHANOLAMINE-BINDING PROTEIN) FAMILY PROTEIN"/>
    <property type="match status" value="1"/>
</dbReference>
<organism evidence="1 2">
    <name type="scientific">Hyperthermus butylicus (strain DSM 5456 / JCM 9403 / PLM1-5)</name>
    <dbReference type="NCBI Taxonomy" id="415426"/>
    <lineage>
        <taxon>Archaea</taxon>
        <taxon>Thermoproteota</taxon>
        <taxon>Thermoprotei</taxon>
        <taxon>Desulfurococcales</taxon>
        <taxon>Pyrodictiaceae</taxon>
        <taxon>Hyperthermus</taxon>
    </lineage>
</organism>
<dbReference type="InterPro" id="IPR008914">
    <property type="entry name" value="PEBP"/>
</dbReference>
<evidence type="ECO:0000313" key="2">
    <source>
        <dbReference type="Proteomes" id="UP000002593"/>
    </source>
</evidence>
<dbReference type="HOGENOM" id="CLU_083918_3_2_2"/>
<sequence>MASRRHTTLLAVLLAGIIAATVIAIYARGRSGAASVSPVSLDKLPWPRLVKVSTPAIGSNGVFEHAYTCDGSDTSPMLTIELTGNAAKAKSLLIVMFDPDAPRGVFIHWLVYNIPVNSTVVVVPDSLPRQAVVDGFYQGVNDFGWIGYGGPCPPPGDQPHRYYIRVFALDSMISLRPGLRLDDVWNVAKSHIIAYGEAVGTYSRAG</sequence>
<dbReference type="STRING" id="415426.Hbut_1544"/>
<dbReference type="PANTHER" id="PTHR30289">
    <property type="entry name" value="UNCHARACTERIZED PROTEIN YBCL-RELATED"/>
    <property type="match status" value="1"/>
</dbReference>
<evidence type="ECO:0000313" key="1">
    <source>
        <dbReference type="EMBL" id="ABM81366.1"/>
    </source>
</evidence>
<dbReference type="CDD" id="cd00865">
    <property type="entry name" value="PEBP_bact_arch"/>
    <property type="match status" value="1"/>
</dbReference>
<dbReference type="Gene3D" id="3.90.280.10">
    <property type="entry name" value="PEBP-like"/>
    <property type="match status" value="1"/>
</dbReference>
<dbReference type="SUPFAM" id="SSF49777">
    <property type="entry name" value="PEBP-like"/>
    <property type="match status" value="1"/>
</dbReference>
<dbReference type="RefSeq" id="WP_011822684.1">
    <property type="nucleotide sequence ID" value="NC_008818.1"/>
</dbReference>
<name>A2BN05_HYPBU</name>
<protein>
    <submittedName>
        <fullName evidence="1">Phospholipid-binding protein</fullName>
    </submittedName>
</protein>
<accession>A2BN05</accession>
<dbReference type="OrthoDB" id="28720at2157"/>
<dbReference type="KEGG" id="hbu:Hbut_1544"/>
<gene>
    <name evidence="1" type="ordered locus">Hbut_1544</name>
</gene>
<keyword evidence="2" id="KW-1185">Reference proteome</keyword>
<dbReference type="AlphaFoldDB" id="A2BN05"/>
<dbReference type="Proteomes" id="UP000002593">
    <property type="component" value="Chromosome"/>
</dbReference>
<dbReference type="NCBIfam" id="TIGR00481">
    <property type="entry name" value="YbhB/YbcL family Raf kinase inhibitor-like protein"/>
    <property type="match status" value="1"/>
</dbReference>
<dbReference type="EnsemblBacteria" id="ABM81366">
    <property type="protein sequence ID" value="ABM81366"/>
    <property type="gene ID" value="Hbut_1544"/>
</dbReference>